<evidence type="ECO:0000313" key="1">
    <source>
        <dbReference type="EMBL" id="MFD1982173.1"/>
    </source>
</evidence>
<accession>A0ABW4U3U3</accession>
<sequence length="356" mass="37992">MKRVIAIADRAASISLKLLVALNVLFFLSFLAVLLFAAGRAHAEIPTCTGADMLSALQTSDPAVYRKIEAEAAATPNGKGLLWKLEKPGEEPSFLFGTMHMTDPRVTTLPPAAQKAYDAAATIVIETTDVLDKQQMMAAMLKEPDLMMFTDSTTLSSLLSPNDAAAMNAALDARGIPPATVAKMKPWMLSAMMALPPCELARQSGGAPVLDVKLAEGAKAAGKPVEGLETAASQLRAMASLPLAFHMKGLVDTLKLGDKVNDINETMIVLYQRGDTGMFWPLFRAAMPDQQDDPAGYAAFEETMITSRNKVMVEHAEPILARGNAFMAVGALHLPGPEGLVEDFRKAGYTVTAMGL</sequence>
<dbReference type="CDD" id="cd14789">
    <property type="entry name" value="Tiki"/>
    <property type="match status" value="1"/>
</dbReference>
<dbReference type="PANTHER" id="PTHR40590:SF1">
    <property type="entry name" value="CYTOPLASMIC PROTEIN"/>
    <property type="match status" value="1"/>
</dbReference>
<dbReference type="RefSeq" id="WP_379094549.1">
    <property type="nucleotide sequence ID" value="NZ_JBHUGZ010000002.1"/>
</dbReference>
<dbReference type="Proteomes" id="UP001597405">
    <property type="component" value="Unassembled WGS sequence"/>
</dbReference>
<reference evidence="2" key="1">
    <citation type="journal article" date="2019" name="Int. J. Syst. Evol. Microbiol.">
        <title>The Global Catalogue of Microorganisms (GCM) 10K type strain sequencing project: providing services to taxonomists for standard genome sequencing and annotation.</title>
        <authorList>
            <consortium name="The Broad Institute Genomics Platform"/>
            <consortium name="The Broad Institute Genome Sequencing Center for Infectious Disease"/>
            <person name="Wu L."/>
            <person name="Ma J."/>
        </authorList>
    </citation>
    <scope>NUCLEOTIDE SEQUENCE [LARGE SCALE GENOMIC DNA]</scope>
    <source>
        <strain evidence="2">CGMCC 1.16225</strain>
    </source>
</reference>
<dbReference type="PANTHER" id="PTHR40590">
    <property type="entry name" value="CYTOPLASMIC PROTEIN-RELATED"/>
    <property type="match status" value="1"/>
</dbReference>
<evidence type="ECO:0000313" key="2">
    <source>
        <dbReference type="Proteomes" id="UP001597405"/>
    </source>
</evidence>
<comment type="caution">
    <text evidence="1">The sequence shown here is derived from an EMBL/GenBank/DDBJ whole genome shotgun (WGS) entry which is preliminary data.</text>
</comment>
<dbReference type="Pfam" id="PF01963">
    <property type="entry name" value="TraB_PrgY_gumN"/>
    <property type="match status" value="1"/>
</dbReference>
<dbReference type="InterPro" id="IPR047111">
    <property type="entry name" value="YbaP-like"/>
</dbReference>
<gene>
    <name evidence="1" type="ORF">ACFSOZ_05650</name>
</gene>
<dbReference type="EMBL" id="JBHUGZ010000002">
    <property type="protein sequence ID" value="MFD1982173.1"/>
    <property type="molecule type" value="Genomic_DNA"/>
</dbReference>
<keyword evidence="2" id="KW-1185">Reference proteome</keyword>
<dbReference type="InterPro" id="IPR002816">
    <property type="entry name" value="TraB/PrgY/GumN_fam"/>
</dbReference>
<proteinExistence type="predicted"/>
<name>A0ABW4U3U3_9HYPH</name>
<organism evidence="1 2">
    <name type="scientific">Mesorhizobium newzealandense</name>
    <dbReference type="NCBI Taxonomy" id="1300302"/>
    <lineage>
        <taxon>Bacteria</taxon>
        <taxon>Pseudomonadati</taxon>
        <taxon>Pseudomonadota</taxon>
        <taxon>Alphaproteobacteria</taxon>
        <taxon>Hyphomicrobiales</taxon>
        <taxon>Phyllobacteriaceae</taxon>
        <taxon>Mesorhizobium</taxon>
    </lineage>
</organism>
<protein>
    <submittedName>
        <fullName evidence="1">TraB/GumN family protein</fullName>
    </submittedName>
</protein>